<comment type="caution">
    <text evidence="2">The sequence shown here is derived from an EMBL/GenBank/DDBJ whole genome shotgun (WGS) entry which is preliminary data.</text>
</comment>
<evidence type="ECO:0000256" key="1">
    <source>
        <dbReference type="SAM" id="Phobius"/>
    </source>
</evidence>
<keyword evidence="1" id="KW-0472">Membrane</keyword>
<organism evidence="2 3">
    <name type="scientific">Rhodocollybia butyracea</name>
    <dbReference type="NCBI Taxonomy" id="206335"/>
    <lineage>
        <taxon>Eukaryota</taxon>
        <taxon>Fungi</taxon>
        <taxon>Dikarya</taxon>
        <taxon>Basidiomycota</taxon>
        <taxon>Agaricomycotina</taxon>
        <taxon>Agaricomycetes</taxon>
        <taxon>Agaricomycetidae</taxon>
        <taxon>Agaricales</taxon>
        <taxon>Marasmiineae</taxon>
        <taxon>Omphalotaceae</taxon>
        <taxon>Rhodocollybia</taxon>
    </lineage>
</organism>
<keyword evidence="3" id="KW-1185">Reference proteome</keyword>
<feature type="transmembrane region" description="Helical" evidence="1">
    <location>
        <begin position="12"/>
        <end position="34"/>
    </location>
</feature>
<evidence type="ECO:0000313" key="2">
    <source>
        <dbReference type="EMBL" id="KAF9070433.1"/>
    </source>
</evidence>
<protein>
    <submittedName>
        <fullName evidence="2">Uncharacterized protein</fullName>
    </submittedName>
</protein>
<keyword evidence="1" id="KW-0812">Transmembrane</keyword>
<proteinExistence type="predicted"/>
<dbReference type="AlphaFoldDB" id="A0A9P5PUY2"/>
<evidence type="ECO:0000313" key="3">
    <source>
        <dbReference type="Proteomes" id="UP000772434"/>
    </source>
</evidence>
<sequence length="124" mass="14427">MSSSPELSSPFTSWSIPAVLTLAVCVFVFVWFYLKLNRKRSNEKLMAIGSAGIETVQRQNQTRQDRLLFESEQKRILYHAFRRSHAFVQVRDPGRTAESLVKEHTKLVEDIYVKAYLFSSYDFS</sequence>
<reference evidence="2" key="1">
    <citation type="submission" date="2020-11" db="EMBL/GenBank/DDBJ databases">
        <authorList>
            <consortium name="DOE Joint Genome Institute"/>
            <person name="Ahrendt S."/>
            <person name="Riley R."/>
            <person name="Andreopoulos W."/>
            <person name="Labutti K."/>
            <person name="Pangilinan J."/>
            <person name="Ruiz-Duenas F.J."/>
            <person name="Barrasa J.M."/>
            <person name="Sanchez-Garcia M."/>
            <person name="Camarero S."/>
            <person name="Miyauchi S."/>
            <person name="Serrano A."/>
            <person name="Linde D."/>
            <person name="Babiker R."/>
            <person name="Drula E."/>
            <person name="Ayuso-Fernandez I."/>
            <person name="Pacheco R."/>
            <person name="Padilla G."/>
            <person name="Ferreira P."/>
            <person name="Barriuso J."/>
            <person name="Kellner H."/>
            <person name="Castanera R."/>
            <person name="Alfaro M."/>
            <person name="Ramirez L."/>
            <person name="Pisabarro A.G."/>
            <person name="Kuo A."/>
            <person name="Tritt A."/>
            <person name="Lipzen A."/>
            <person name="He G."/>
            <person name="Yan M."/>
            <person name="Ng V."/>
            <person name="Cullen D."/>
            <person name="Martin F."/>
            <person name="Rosso M.-N."/>
            <person name="Henrissat B."/>
            <person name="Hibbett D."/>
            <person name="Martinez A.T."/>
            <person name="Grigoriev I.V."/>
        </authorList>
    </citation>
    <scope>NUCLEOTIDE SEQUENCE</scope>
    <source>
        <strain evidence="2">AH 40177</strain>
    </source>
</reference>
<dbReference type="Proteomes" id="UP000772434">
    <property type="component" value="Unassembled WGS sequence"/>
</dbReference>
<keyword evidence="1" id="KW-1133">Transmembrane helix</keyword>
<name>A0A9P5PUY2_9AGAR</name>
<gene>
    <name evidence="2" type="ORF">BDP27DRAFT_1419898</name>
</gene>
<accession>A0A9P5PUY2</accession>
<dbReference type="EMBL" id="JADNRY010000040">
    <property type="protein sequence ID" value="KAF9070433.1"/>
    <property type="molecule type" value="Genomic_DNA"/>
</dbReference>